<reference evidence="1 3" key="2">
    <citation type="journal article" date="2018" name="Plant J.">
        <title>The Physcomitrella patens chromosome-scale assembly reveals moss genome structure and evolution.</title>
        <authorList>
            <person name="Lang D."/>
            <person name="Ullrich K.K."/>
            <person name="Murat F."/>
            <person name="Fuchs J."/>
            <person name="Jenkins J."/>
            <person name="Haas F.B."/>
            <person name="Piednoel M."/>
            <person name="Gundlach H."/>
            <person name="Van Bel M."/>
            <person name="Meyberg R."/>
            <person name="Vives C."/>
            <person name="Morata J."/>
            <person name="Symeonidi A."/>
            <person name="Hiss M."/>
            <person name="Muchero W."/>
            <person name="Kamisugi Y."/>
            <person name="Saleh O."/>
            <person name="Blanc G."/>
            <person name="Decker E.L."/>
            <person name="van Gessel N."/>
            <person name="Grimwood J."/>
            <person name="Hayes R.D."/>
            <person name="Graham S.W."/>
            <person name="Gunter L.E."/>
            <person name="McDaniel S.F."/>
            <person name="Hoernstein S.N.W."/>
            <person name="Larsson A."/>
            <person name="Li F.W."/>
            <person name="Perroud P.F."/>
            <person name="Phillips J."/>
            <person name="Ranjan P."/>
            <person name="Rokshar D.S."/>
            <person name="Rothfels C.J."/>
            <person name="Schneider L."/>
            <person name="Shu S."/>
            <person name="Stevenson D.W."/>
            <person name="Thummler F."/>
            <person name="Tillich M."/>
            <person name="Villarreal Aguilar J.C."/>
            <person name="Widiez T."/>
            <person name="Wong G.K."/>
            <person name="Wymore A."/>
            <person name="Zhang Y."/>
            <person name="Zimmer A.D."/>
            <person name="Quatrano R.S."/>
            <person name="Mayer K.F.X."/>
            <person name="Goodstein D."/>
            <person name="Casacuberta J.M."/>
            <person name="Vandepoele K."/>
            <person name="Reski R."/>
            <person name="Cuming A.C."/>
            <person name="Tuskan G.A."/>
            <person name="Maumus F."/>
            <person name="Salse J."/>
            <person name="Schmutz J."/>
            <person name="Rensing S.A."/>
        </authorList>
    </citation>
    <scope>NUCLEOTIDE SEQUENCE [LARGE SCALE GENOMIC DNA]</scope>
    <source>
        <strain evidence="2 3">cv. Gransden 2004</strain>
    </source>
</reference>
<dbReference type="Proteomes" id="UP000006727">
    <property type="component" value="Chromosome 7"/>
</dbReference>
<reference evidence="2" key="3">
    <citation type="submission" date="2020-12" db="UniProtKB">
        <authorList>
            <consortium name="EnsemblPlants"/>
        </authorList>
    </citation>
    <scope>IDENTIFICATION</scope>
</reference>
<dbReference type="InParanoid" id="A0A2K1KCP7"/>
<evidence type="ECO:0000313" key="2">
    <source>
        <dbReference type="EnsemblPlants" id="PAC:32925919.CDS.1"/>
    </source>
</evidence>
<reference evidence="1 3" key="1">
    <citation type="journal article" date="2008" name="Science">
        <title>The Physcomitrella genome reveals evolutionary insights into the conquest of land by plants.</title>
        <authorList>
            <person name="Rensing S."/>
            <person name="Lang D."/>
            <person name="Zimmer A."/>
            <person name="Terry A."/>
            <person name="Salamov A."/>
            <person name="Shapiro H."/>
            <person name="Nishiyama T."/>
            <person name="Perroud P.-F."/>
            <person name="Lindquist E."/>
            <person name="Kamisugi Y."/>
            <person name="Tanahashi T."/>
            <person name="Sakakibara K."/>
            <person name="Fujita T."/>
            <person name="Oishi K."/>
            <person name="Shin-I T."/>
            <person name="Kuroki Y."/>
            <person name="Toyoda A."/>
            <person name="Suzuki Y."/>
            <person name="Hashimoto A."/>
            <person name="Yamaguchi K."/>
            <person name="Sugano A."/>
            <person name="Kohara Y."/>
            <person name="Fujiyama A."/>
            <person name="Anterola A."/>
            <person name="Aoki S."/>
            <person name="Ashton N."/>
            <person name="Barbazuk W.B."/>
            <person name="Barker E."/>
            <person name="Bennetzen J."/>
            <person name="Bezanilla M."/>
            <person name="Blankenship R."/>
            <person name="Cho S.H."/>
            <person name="Dutcher S."/>
            <person name="Estelle M."/>
            <person name="Fawcett J.A."/>
            <person name="Gundlach H."/>
            <person name="Hanada K."/>
            <person name="Heyl A."/>
            <person name="Hicks K.A."/>
            <person name="Hugh J."/>
            <person name="Lohr M."/>
            <person name="Mayer K."/>
            <person name="Melkozernov A."/>
            <person name="Murata T."/>
            <person name="Nelson D."/>
            <person name="Pils B."/>
            <person name="Prigge M."/>
            <person name="Reiss B."/>
            <person name="Renner T."/>
            <person name="Rombauts S."/>
            <person name="Rushton P."/>
            <person name="Sanderfoot A."/>
            <person name="Schween G."/>
            <person name="Shiu S.-H."/>
            <person name="Stueber K."/>
            <person name="Theodoulou F.L."/>
            <person name="Tu H."/>
            <person name="Van de Peer Y."/>
            <person name="Verrier P.J."/>
            <person name="Waters E."/>
            <person name="Wood A."/>
            <person name="Yang L."/>
            <person name="Cove D."/>
            <person name="Cuming A."/>
            <person name="Hasebe M."/>
            <person name="Lucas S."/>
            <person name="Mishler D.B."/>
            <person name="Reski R."/>
            <person name="Grigoriev I."/>
            <person name="Quatrano R.S."/>
            <person name="Boore J.L."/>
        </authorList>
    </citation>
    <scope>NUCLEOTIDE SEQUENCE [LARGE SCALE GENOMIC DNA]</scope>
    <source>
        <strain evidence="2 3">cv. Gransden 2004</strain>
    </source>
</reference>
<proteinExistence type="predicted"/>
<dbReference type="Gramene" id="Pp3c7_23260V3.1">
    <property type="protein sequence ID" value="PAC:32925919.CDS.1"/>
    <property type="gene ID" value="Pp3c7_23260"/>
</dbReference>
<accession>A0A2K1KCP7</accession>
<dbReference type="PaxDb" id="3218-PP1S2_91V6.1"/>
<organism evidence="1">
    <name type="scientific">Physcomitrium patens</name>
    <name type="common">Spreading-leaved earth moss</name>
    <name type="synonym">Physcomitrella patens</name>
    <dbReference type="NCBI Taxonomy" id="3218"/>
    <lineage>
        <taxon>Eukaryota</taxon>
        <taxon>Viridiplantae</taxon>
        <taxon>Streptophyta</taxon>
        <taxon>Embryophyta</taxon>
        <taxon>Bryophyta</taxon>
        <taxon>Bryophytina</taxon>
        <taxon>Bryopsida</taxon>
        <taxon>Funariidae</taxon>
        <taxon>Funariales</taxon>
        <taxon>Funariaceae</taxon>
        <taxon>Physcomitrium</taxon>
    </lineage>
</organism>
<evidence type="ECO:0000313" key="1">
    <source>
        <dbReference type="EMBL" id="PNR51556.1"/>
    </source>
</evidence>
<name>A0A2K1KCP7_PHYPA</name>
<protein>
    <submittedName>
        <fullName evidence="1 2">Uncharacterized protein</fullName>
    </submittedName>
</protein>
<evidence type="ECO:0000313" key="3">
    <source>
        <dbReference type="Proteomes" id="UP000006727"/>
    </source>
</evidence>
<sequence length="104" mass="12446">MALNSDKTWNARFVEGLKTLKYYSDQKTSAYRAQRSEAFTTQLTPVIEAEQALQHNWNDQWAKDTLNLAQIELHMQRQKLLESKHDRHMSEWTRIGDRCNREFF</sequence>
<keyword evidence="3" id="KW-1185">Reference proteome</keyword>
<dbReference type="EMBL" id="ABEU02000007">
    <property type="protein sequence ID" value="PNR51556.1"/>
    <property type="molecule type" value="Genomic_DNA"/>
</dbReference>
<dbReference type="AlphaFoldDB" id="A0A2K1KCP7"/>
<dbReference type="EnsemblPlants" id="Pp3c7_23260V3.1">
    <property type="protein sequence ID" value="PAC:32925919.CDS.1"/>
    <property type="gene ID" value="Pp3c7_23260"/>
</dbReference>
<gene>
    <name evidence="1" type="ORF">PHYPA_010743</name>
</gene>